<organism evidence="1 2">
    <name type="scientific">Piloderma croceum (strain F 1598)</name>
    <dbReference type="NCBI Taxonomy" id="765440"/>
    <lineage>
        <taxon>Eukaryota</taxon>
        <taxon>Fungi</taxon>
        <taxon>Dikarya</taxon>
        <taxon>Basidiomycota</taxon>
        <taxon>Agaricomycotina</taxon>
        <taxon>Agaricomycetes</taxon>
        <taxon>Agaricomycetidae</taxon>
        <taxon>Atheliales</taxon>
        <taxon>Atheliaceae</taxon>
        <taxon>Piloderma</taxon>
    </lineage>
</organism>
<sequence length="51" mass="5838">MPHLQDHGHGLIWIMLKVKTATGWRPRRFACNPTSETGLTHRFVNVGSRLL</sequence>
<reference evidence="1 2" key="1">
    <citation type="submission" date="2014-04" db="EMBL/GenBank/DDBJ databases">
        <authorList>
            <consortium name="DOE Joint Genome Institute"/>
            <person name="Kuo A."/>
            <person name="Tarkka M."/>
            <person name="Buscot F."/>
            <person name="Kohler A."/>
            <person name="Nagy L.G."/>
            <person name="Floudas D."/>
            <person name="Copeland A."/>
            <person name="Barry K.W."/>
            <person name="Cichocki N."/>
            <person name="Veneault-Fourrey C."/>
            <person name="LaButti K."/>
            <person name="Lindquist E.A."/>
            <person name="Lipzen A."/>
            <person name="Lundell T."/>
            <person name="Morin E."/>
            <person name="Murat C."/>
            <person name="Sun H."/>
            <person name="Tunlid A."/>
            <person name="Henrissat B."/>
            <person name="Grigoriev I.V."/>
            <person name="Hibbett D.S."/>
            <person name="Martin F."/>
            <person name="Nordberg H.P."/>
            <person name="Cantor M.N."/>
            <person name="Hua S.X."/>
        </authorList>
    </citation>
    <scope>NUCLEOTIDE SEQUENCE [LARGE SCALE GENOMIC DNA]</scope>
    <source>
        <strain evidence="1 2">F 1598</strain>
    </source>
</reference>
<gene>
    <name evidence="1" type="ORF">PILCRDRAFT_222345</name>
</gene>
<dbReference type="Proteomes" id="UP000054166">
    <property type="component" value="Unassembled WGS sequence"/>
</dbReference>
<accession>A0A0C3GCD2</accession>
<protein>
    <submittedName>
        <fullName evidence="1">Uncharacterized protein</fullName>
    </submittedName>
</protein>
<proteinExistence type="predicted"/>
<dbReference type="InParanoid" id="A0A0C3GCD2"/>
<evidence type="ECO:0000313" key="1">
    <source>
        <dbReference type="EMBL" id="KIM89374.1"/>
    </source>
</evidence>
<evidence type="ECO:0000313" key="2">
    <source>
        <dbReference type="Proteomes" id="UP000054166"/>
    </source>
</evidence>
<keyword evidence="2" id="KW-1185">Reference proteome</keyword>
<name>A0A0C3GCD2_PILCF</name>
<dbReference type="AlphaFoldDB" id="A0A0C3GCD2"/>
<dbReference type="EMBL" id="KN832975">
    <property type="protein sequence ID" value="KIM89374.1"/>
    <property type="molecule type" value="Genomic_DNA"/>
</dbReference>
<reference evidence="2" key="2">
    <citation type="submission" date="2015-01" db="EMBL/GenBank/DDBJ databases">
        <title>Evolutionary Origins and Diversification of the Mycorrhizal Mutualists.</title>
        <authorList>
            <consortium name="DOE Joint Genome Institute"/>
            <consortium name="Mycorrhizal Genomics Consortium"/>
            <person name="Kohler A."/>
            <person name="Kuo A."/>
            <person name="Nagy L.G."/>
            <person name="Floudas D."/>
            <person name="Copeland A."/>
            <person name="Barry K.W."/>
            <person name="Cichocki N."/>
            <person name="Veneault-Fourrey C."/>
            <person name="LaButti K."/>
            <person name="Lindquist E.A."/>
            <person name="Lipzen A."/>
            <person name="Lundell T."/>
            <person name="Morin E."/>
            <person name="Murat C."/>
            <person name="Riley R."/>
            <person name="Ohm R."/>
            <person name="Sun H."/>
            <person name="Tunlid A."/>
            <person name="Henrissat B."/>
            <person name="Grigoriev I.V."/>
            <person name="Hibbett D.S."/>
            <person name="Martin F."/>
        </authorList>
    </citation>
    <scope>NUCLEOTIDE SEQUENCE [LARGE SCALE GENOMIC DNA]</scope>
    <source>
        <strain evidence="2">F 1598</strain>
    </source>
</reference>
<dbReference type="HOGENOM" id="CLU_3107172_0_0_1"/>